<gene>
    <name evidence="1" type="ORF">SAMN02745249_01983</name>
</gene>
<evidence type="ECO:0008006" key="3">
    <source>
        <dbReference type="Google" id="ProtNLM"/>
    </source>
</evidence>
<name>A0A1M4ZJN4_9LACT</name>
<dbReference type="OrthoDB" id="9792160at2"/>
<dbReference type="RefSeq" id="WP_073298645.1">
    <property type="nucleotide sequence ID" value="NZ_FQUF01000040.1"/>
</dbReference>
<dbReference type="Pfam" id="PF05991">
    <property type="entry name" value="NYN_YacP"/>
    <property type="match status" value="1"/>
</dbReference>
<dbReference type="CDD" id="cd10912">
    <property type="entry name" value="PIN_YacP-like"/>
    <property type="match status" value="1"/>
</dbReference>
<dbReference type="PANTHER" id="PTHR34547">
    <property type="entry name" value="YACP-LIKE NYN DOMAIN PROTEIN"/>
    <property type="match status" value="1"/>
</dbReference>
<dbReference type="PANTHER" id="PTHR34547:SF1">
    <property type="entry name" value="YACP-LIKE NYN DOMAIN PROTEIN"/>
    <property type="match status" value="1"/>
</dbReference>
<protein>
    <recommendedName>
        <fullName evidence="3">NYN domain-containing protein</fullName>
    </recommendedName>
</protein>
<proteinExistence type="predicted"/>
<dbReference type="InterPro" id="IPR010298">
    <property type="entry name" value="YacP-like"/>
</dbReference>
<organism evidence="1 2">
    <name type="scientific">Atopostipes suicloacalis DSM 15692</name>
    <dbReference type="NCBI Taxonomy" id="1121025"/>
    <lineage>
        <taxon>Bacteria</taxon>
        <taxon>Bacillati</taxon>
        <taxon>Bacillota</taxon>
        <taxon>Bacilli</taxon>
        <taxon>Lactobacillales</taxon>
        <taxon>Carnobacteriaceae</taxon>
        <taxon>Atopostipes</taxon>
    </lineage>
</organism>
<accession>A0A1M4ZJN4</accession>
<reference evidence="2" key="1">
    <citation type="submission" date="2016-11" db="EMBL/GenBank/DDBJ databases">
        <authorList>
            <person name="Varghese N."/>
            <person name="Submissions S."/>
        </authorList>
    </citation>
    <scope>NUCLEOTIDE SEQUENCE [LARGE SCALE GENOMIC DNA]</scope>
    <source>
        <strain evidence="2">DSM 15692</strain>
    </source>
</reference>
<dbReference type="Proteomes" id="UP000184128">
    <property type="component" value="Unassembled WGS sequence"/>
</dbReference>
<sequence length="173" mass="20361">MKKELLFVDGYNMIGAWPHLVKLQRKNDMAAARDILLHELSEYAKYENVEIRVVFDAQFVPGIQKQYDRYNLLVIFTKEDETADSYIEKAVGEENQFITNVVVATSDLAEQWLVFQRGASRKSARDLYKELKHTKQKIMMDTNEYNLKNTRQIKSLSEEQEEQLRDFMENLEG</sequence>
<keyword evidence="2" id="KW-1185">Reference proteome</keyword>
<evidence type="ECO:0000313" key="1">
    <source>
        <dbReference type="EMBL" id="SHF18249.1"/>
    </source>
</evidence>
<dbReference type="EMBL" id="FQUF01000040">
    <property type="protein sequence ID" value="SHF18249.1"/>
    <property type="molecule type" value="Genomic_DNA"/>
</dbReference>
<dbReference type="AlphaFoldDB" id="A0A1M4ZJN4"/>
<dbReference type="STRING" id="1121025.SAMN02745249_01983"/>
<evidence type="ECO:0000313" key="2">
    <source>
        <dbReference type="Proteomes" id="UP000184128"/>
    </source>
</evidence>